<dbReference type="RefSeq" id="WP_147012903.1">
    <property type="nucleotide sequence ID" value="NZ_VORB01000001.1"/>
</dbReference>
<dbReference type="InterPro" id="IPR043519">
    <property type="entry name" value="NT_sf"/>
</dbReference>
<dbReference type="CDD" id="cd05403">
    <property type="entry name" value="NT_KNTase_like"/>
    <property type="match status" value="1"/>
</dbReference>
<organism evidence="2 3">
    <name type="scientific">Luteibaculum oceani</name>
    <dbReference type="NCBI Taxonomy" id="1294296"/>
    <lineage>
        <taxon>Bacteria</taxon>
        <taxon>Pseudomonadati</taxon>
        <taxon>Bacteroidota</taxon>
        <taxon>Flavobacteriia</taxon>
        <taxon>Flavobacteriales</taxon>
        <taxon>Luteibaculaceae</taxon>
        <taxon>Luteibaculum</taxon>
    </lineage>
</organism>
<evidence type="ECO:0000313" key="2">
    <source>
        <dbReference type="EMBL" id="TXC85451.1"/>
    </source>
</evidence>
<dbReference type="OrthoDB" id="9793933at2"/>
<dbReference type="EMBL" id="VORB01000001">
    <property type="protein sequence ID" value="TXC85451.1"/>
    <property type="molecule type" value="Genomic_DNA"/>
</dbReference>
<feature type="domain" description="Polymerase beta nucleotidyltransferase" evidence="1">
    <location>
        <begin position="10"/>
        <end position="100"/>
    </location>
</feature>
<dbReference type="InterPro" id="IPR041633">
    <property type="entry name" value="Polbeta"/>
</dbReference>
<gene>
    <name evidence="2" type="ORF">FRX97_02145</name>
</gene>
<name>A0A5C6VKX7_9FLAO</name>
<keyword evidence="3" id="KW-1185">Reference proteome</keyword>
<dbReference type="AlphaFoldDB" id="A0A5C6VKX7"/>
<dbReference type="Pfam" id="PF18765">
    <property type="entry name" value="Polbeta"/>
    <property type="match status" value="1"/>
</dbReference>
<dbReference type="Proteomes" id="UP000321168">
    <property type="component" value="Unassembled WGS sequence"/>
</dbReference>
<keyword evidence="2" id="KW-0808">Transferase</keyword>
<evidence type="ECO:0000259" key="1">
    <source>
        <dbReference type="Pfam" id="PF18765"/>
    </source>
</evidence>
<dbReference type="SUPFAM" id="SSF81301">
    <property type="entry name" value="Nucleotidyltransferase"/>
    <property type="match status" value="1"/>
</dbReference>
<protein>
    <submittedName>
        <fullName evidence="2">Nucleotidyltransferase domain-containing protein</fullName>
    </submittedName>
</protein>
<dbReference type="Gene3D" id="3.30.460.10">
    <property type="entry name" value="Beta Polymerase, domain 2"/>
    <property type="match status" value="1"/>
</dbReference>
<evidence type="ECO:0000313" key="3">
    <source>
        <dbReference type="Proteomes" id="UP000321168"/>
    </source>
</evidence>
<proteinExistence type="predicted"/>
<sequence length="102" mass="11338">MEKAVQDKLNELQEICKKNNVAELYLFGSAAGGLSNGNSDLDFAVVLKEGLSPIEHGDSFISLLFALQDLFDREIDLVSYRVVKNPIFKQELDKTKVSLYAA</sequence>
<dbReference type="PANTHER" id="PTHR43852">
    <property type="entry name" value="NUCLEOTIDYLTRANSFERASE"/>
    <property type="match status" value="1"/>
</dbReference>
<accession>A0A5C6VKX7</accession>
<reference evidence="2 3" key="1">
    <citation type="submission" date="2019-08" db="EMBL/GenBank/DDBJ databases">
        <title>Genome of Luteibaculum oceani JCM 18817.</title>
        <authorList>
            <person name="Bowman J.P."/>
        </authorList>
    </citation>
    <scope>NUCLEOTIDE SEQUENCE [LARGE SCALE GENOMIC DNA]</scope>
    <source>
        <strain evidence="2 3">JCM 18817</strain>
    </source>
</reference>
<comment type="caution">
    <text evidence="2">The sequence shown here is derived from an EMBL/GenBank/DDBJ whole genome shotgun (WGS) entry which is preliminary data.</text>
</comment>
<dbReference type="GO" id="GO:0016740">
    <property type="term" value="F:transferase activity"/>
    <property type="evidence" value="ECO:0007669"/>
    <property type="project" value="UniProtKB-KW"/>
</dbReference>
<dbReference type="InterPro" id="IPR052930">
    <property type="entry name" value="TA_antitoxin_MntA"/>
</dbReference>
<dbReference type="PANTHER" id="PTHR43852:SF3">
    <property type="entry name" value="NUCLEOTIDYLTRANSFERASE"/>
    <property type="match status" value="1"/>
</dbReference>